<evidence type="ECO:0000256" key="4">
    <source>
        <dbReference type="ARBA" id="ARBA00023239"/>
    </source>
</evidence>
<accession>A0A242JZC3</accession>
<sequence length="213" mass="23035">MTIMTHEIYEQLAKTKLLPLYTATDLSCLDKLEEILVKNEVRFIEVTFRSDLAAEAMKQLSKSGELTVGAGTVRSLAEAELAVASGAKFVVSPAVVPEVIDYCLSKNIPVFPGTATPGDIQRALDYGIKVVKFFPADIYGGLKAIKALGGPFYDVQFLPTGGIDKSNFMDYLSDAHVIGVGGSFIISEALIQKDNGKTANEALKELVDLLEER</sequence>
<dbReference type="EMBL" id="CP147247">
    <property type="protein sequence ID" value="WYJ91412.1"/>
    <property type="molecule type" value="Genomic_DNA"/>
</dbReference>
<reference evidence="7" key="2">
    <citation type="submission" date="2017-05" db="EMBL/GenBank/DDBJ databases">
        <authorList>
            <consortium name="The Broad Institute Genomics Platform"/>
            <consortium name="The Broad Institute Genomic Center for Infectious Diseases"/>
            <person name="Earl A."/>
            <person name="Manson A."/>
            <person name="Schwartman J."/>
            <person name="Gilmore M."/>
            <person name="Abouelleil A."/>
            <person name="Cao P."/>
            <person name="Chapman S."/>
            <person name="Cusick C."/>
            <person name="Shea T."/>
            <person name="Young S."/>
            <person name="Neafsey D."/>
            <person name="Nusbaum C."/>
            <person name="Birren B."/>
        </authorList>
    </citation>
    <scope>NUCLEOTIDE SEQUENCE</scope>
    <source>
        <strain evidence="7">9E7_DIV0242</strain>
    </source>
</reference>
<dbReference type="PROSITE" id="PS00160">
    <property type="entry name" value="ALDOLASE_KDPG_KHG_2"/>
    <property type="match status" value="1"/>
</dbReference>
<evidence type="ECO:0000256" key="1">
    <source>
        <dbReference type="ARBA" id="ARBA00004761"/>
    </source>
</evidence>
<dbReference type="SUPFAM" id="SSF51569">
    <property type="entry name" value="Aldolase"/>
    <property type="match status" value="1"/>
</dbReference>
<dbReference type="Proteomes" id="UP000195141">
    <property type="component" value="Chromosome"/>
</dbReference>
<dbReference type="InterPro" id="IPR013785">
    <property type="entry name" value="Aldolase_TIM"/>
</dbReference>
<keyword evidence="8" id="KW-1185">Reference proteome</keyword>
<dbReference type="Gene3D" id="3.20.20.70">
    <property type="entry name" value="Aldolase class I"/>
    <property type="match status" value="1"/>
</dbReference>
<comment type="similarity">
    <text evidence="2">Belongs to the KHG/KDPG aldolase family.</text>
</comment>
<keyword evidence="4" id="KW-0456">Lyase</keyword>
<comment type="subunit">
    <text evidence="3">Homotrimer.</text>
</comment>
<gene>
    <name evidence="7" type="ORF">A5888_003180</name>
    <name evidence="6" type="ORF">A5888_003870</name>
</gene>
<dbReference type="AlphaFoldDB" id="A0A242JZC3"/>
<dbReference type="InterPro" id="IPR031338">
    <property type="entry name" value="KDPG/KHG_AS_2"/>
</dbReference>
<proteinExistence type="inferred from homology"/>
<reference evidence="7" key="3">
    <citation type="submission" date="2024-03" db="EMBL/GenBank/DDBJ databases">
        <title>The Genome Sequence of Enterococcus sp. DIV0242b.</title>
        <authorList>
            <consortium name="The Broad Institute Genomics Platform"/>
            <consortium name="The Broad Institute Microbial Omics Core"/>
            <consortium name="The Broad Institute Genomic Center for Infectious Diseases"/>
            <person name="Earl A."/>
            <person name="Manson A."/>
            <person name="Gilmore M."/>
            <person name="Schwartman J."/>
            <person name="Shea T."/>
            <person name="Abouelleil A."/>
            <person name="Cao P."/>
            <person name="Chapman S."/>
            <person name="Cusick C."/>
            <person name="Young S."/>
            <person name="Neafsey D."/>
            <person name="Nusbaum C."/>
            <person name="Birren B."/>
        </authorList>
    </citation>
    <scope>NUCLEOTIDE SEQUENCE</scope>
    <source>
        <strain evidence="7">9E7_DIV0242</strain>
    </source>
</reference>
<evidence type="ECO:0000313" key="8">
    <source>
        <dbReference type="Proteomes" id="UP000195141"/>
    </source>
</evidence>
<protein>
    <submittedName>
        <fullName evidence="7">2-dehydro-3-deoxyphosphogluconate aldolase/(4S)-4-hydroxy-2-oxoglutarate aldolase</fullName>
    </submittedName>
</protein>
<evidence type="ECO:0000313" key="7">
    <source>
        <dbReference type="EMBL" id="WYJ91412.1"/>
    </source>
</evidence>
<dbReference type="CDD" id="cd00452">
    <property type="entry name" value="KDPG_aldolase"/>
    <property type="match status" value="1"/>
</dbReference>
<dbReference type="PANTHER" id="PTHR30246:SF1">
    <property type="entry name" value="2-DEHYDRO-3-DEOXY-6-PHOSPHOGALACTONATE ALDOLASE-RELATED"/>
    <property type="match status" value="1"/>
</dbReference>
<keyword evidence="5" id="KW-0119">Carbohydrate metabolism</keyword>
<dbReference type="PANTHER" id="PTHR30246">
    <property type="entry name" value="2-KETO-3-DEOXY-6-PHOSPHOGLUCONATE ALDOLASE"/>
    <property type="match status" value="1"/>
</dbReference>
<evidence type="ECO:0000256" key="3">
    <source>
        <dbReference type="ARBA" id="ARBA00011233"/>
    </source>
</evidence>
<reference evidence="6" key="1">
    <citation type="submission" date="2017-05" db="EMBL/GenBank/DDBJ databases">
        <title>The Genome Sequence of Enterococcus sp. 9E7_DIV0242.</title>
        <authorList>
            <consortium name="The Broad Institute Genomics Platform"/>
            <consortium name="The Broad Institute Genomic Center for Infectious Diseases"/>
            <person name="Earl A."/>
            <person name="Manson A."/>
            <person name="Schwartman J."/>
            <person name="Gilmore M."/>
            <person name="Abouelleil A."/>
            <person name="Cao P."/>
            <person name="Chapman S."/>
            <person name="Cusick C."/>
            <person name="Shea T."/>
            <person name="Young S."/>
            <person name="Neafsey D."/>
            <person name="Nusbaum C."/>
            <person name="Birren B."/>
        </authorList>
    </citation>
    <scope>NUCLEOTIDE SEQUENCE [LARGE SCALE GENOMIC DNA]</scope>
    <source>
        <strain evidence="6">9E7_DIV0242</strain>
    </source>
</reference>
<evidence type="ECO:0000256" key="2">
    <source>
        <dbReference type="ARBA" id="ARBA00006906"/>
    </source>
</evidence>
<organism evidence="6">
    <name type="scientific">Candidatus Enterococcus clewellii</name>
    <dbReference type="NCBI Taxonomy" id="1834193"/>
    <lineage>
        <taxon>Bacteria</taxon>
        <taxon>Bacillati</taxon>
        <taxon>Bacillota</taxon>
        <taxon>Bacilli</taxon>
        <taxon>Lactobacillales</taxon>
        <taxon>Enterococcaceae</taxon>
        <taxon>Enterococcus</taxon>
    </lineage>
</organism>
<dbReference type="Pfam" id="PF01081">
    <property type="entry name" value="Aldolase"/>
    <property type="match status" value="1"/>
</dbReference>
<dbReference type="GO" id="GO:0016829">
    <property type="term" value="F:lyase activity"/>
    <property type="evidence" value="ECO:0007669"/>
    <property type="project" value="UniProtKB-KW"/>
</dbReference>
<dbReference type="InterPro" id="IPR000887">
    <property type="entry name" value="Aldlse_KDPG_KHG"/>
</dbReference>
<name>A0A242JZC3_9ENTE</name>
<evidence type="ECO:0000256" key="5">
    <source>
        <dbReference type="ARBA" id="ARBA00023277"/>
    </source>
</evidence>
<dbReference type="EMBL" id="NGMM01000008">
    <property type="protein sequence ID" value="OTP10572.1"/>
    <property type="molecule type" value="Genomic_DNA"/>
</dbReference>
<evidence type="ECO:0000313" key="6">
    <source>
        <dbReference type="EMBL" id="OTP10572.1"/>
    </source>
</evidence>
<comment type="pathway">
    <text evidence="1">Carbohydrate acid metabolism.</text>
</comment>
<dbReference type="NCBIfam" id="TIGR01182">
    <property type="entry name" value="eda"/>
    <property type="match status" value="1"/>
</dbReference>